<accession>A0A8J7PKZ8</accession>
<dbReference type="EMBL" id="JAFKGL010000046">
    <property type="protein sequence ID" value="MBN9413762.1"/>
    <property type="molecule type" value="Genomic_DNA"/>
</dbReference>
<sequence length="177" mass="20179">MTLIYRVQKGAPLTIEEMDENFKDLDTRLAVLESQESQEGGISQIILEGDELIIQGLHGITVGRVRLPIPHFQGRGEWEALQDYGIYDLVRHESALYLCLKAHKSDYFDQERECWQVLWQPPQSEALPPKLPLFIPSNLPAADPGMMGLLIEVEKVSPIYADGKAWYRFSDHQMIGE</sequence>
<evidence type="ECO:0000313" key="1">
    <source>
        <dbReference type="EMBL" id="MBN9413762.1"/>
    </source>
</evidence>
<proteinExistence type="predicted"/>
<dbReference type="Proteomes" id="UP000664414">
    <property type="component" value="Unassembled WGS sequence"/>
</dbReference>
<name>A0A8J7PKZ8_9PROT</name>
<evidence type="ECO:0000313" key="2">
    <source>
        <dbReference type="Proteomes" id="UP000664414"/>
    </source>
</evidence>
<protein>
    <submittedName>
        <fullName evidence="1">Uncharacterized protein</fullName>
    </submittedName>
</protein>
<comment type="caution">
    <text evidence="1">The sequence shown here is derived from an EMBL/GenBank/DDBJ whole genome shotgun (WGS) entry which is preliminary data.</text>
</comment>
<gene>
    <name evidence="1" type="ORF">J0H12_07600</name>
</gene>
<reference evidence="1" key="1">
    <citation type="submission" date="2021-02" db="EMBL/GenBank/DDBJ databases">
        <title>Thiocyanate and organic carbon inputs drive convergent selection for specific autotrophic Afipia and Thiobacillus strains within complex microbiomes.</title>
        <authorList>
            <person name="Huddy R.J."/>
            <person name="Sachdeva R."/>
            <person name="Kadzinga F."/>
            <person name="Kantor R.S."/>
            <person name="Harrison S.T.L."/>
            <person name="Banfield J.F."/>
        </authorList>
    </citation>
    <scope>NUCLEOTIDE SEQUENCE</scope>
    <source>
        <strain evidence="1">SCN18_10_11_15_R4_P_38_20</strain>
    </source>
</reference>
<organism evidence="1 2">
    <name type="scientific">Candidatus Paracaedimonas acanthamoebae</name>
    <dbReference type="NCBI Taxonomy" id="244581"/>
    <lineage>
        <taxon>Bacteria</taxon>
        <taxon>Pseudomonadati</taxon>
        <taxon>Pseudomonadota</taxon>
        <taxon>Alphaproteobacteria</taxon>
        <taxon>Holosporales</taxon>
        <taxon>Caedimonadaceae</taxon>
        <taxon>Candidatus Paracaedimonas</taxon>
    </lineage>
</organism>
<dbReference type="AlphaFoldDB" id="A0A8J7PKZ8"/>